<keyword evidence="3" id="KW-0547">Nucleotide-binding</keyword>
<dbReference type="GO" id="GO:0005524">
    <property type="term" value="F:ATP binding"/>
    <property type="evidence" value="ECO:0007669"/>
    <property type="project" value="UniProtKB-KW"/>
</dbReference>
<protein>
    <submittedName>
        <fullName evidence="6">ABC transporter ATP-binding protein</fullName>
    </submittedName>
</protein>
<dbReference type="PROSITE" id="PS50893">
    <property type="entry name" value="ABC_TRANSPORTER_2"/>
    <property type="match status" value="1"/>
</dbReference>
<dbReference type="SUPFAM" id="SSF52540">
    <property type="entry name" value="P-loop containing nucleoside triphosphate hydrolases"/>
    <property type="match status" value="1"/>
</dbReference>
<dbReference type="InterPro" id="IPR003593">
    <property type="entry name" value="AAA+_ATPase"/>
</dbReference>
<dbReference type="InterPro" id="IPR017911">
    <property type="entry name" value="MacB-like_ATP-bd"/>
</dbReference>
<dbReference type="RefSeq" id="WP_142612127.1">
    <property type="nucleotide sequence ID" value="NZ_VIJZ01000002.1"/>
</dbReference>
<keyword evidence="7" id="KW-1185">Reference proteome</keyword>
<dbReference type="CDD" id="cd03255">
    <property type="entry name" value="ABC_MJ0796_LolCDE_FtsE"/>
    <property type="match status" value="1"/>
</dbReference>
<dbReference type="Proteomes" id="UP000319219">
    <property type="component" value="Unassembled WGS sequence"/>
</dbReference>
<evidence type="ECO:0000313" key="7">
    <source>
        <dbReference type="Proteomes" id="UP000319219"/>
    </source>
</evidence>
<comment type="similarity">
    <text evidence="1">Belongs to the ABC transporter superfamily.</text>
</comment>
<dbReference type="InterPro" id="IPR027417">
    <property type="entry name" value="P-loop_NTPase"/>
</dbReference>
<evidence type="ECO:0000256" key="3">
    <source>
        <dbReference type="ARBA" id="ARBA00022741"/>
    </source>
</evidence>
<evidence type="ECO:0000313" key="6">
    <source>
        <dbReference type="EMBL" id="TQS00363.1"/>
    </source>
</evidence>
<evidence type="ECO:0000256" key="2">
    <source>
        <dbReference type="ARBA" id="ARBA00022448"/>
    </source>
</evidence>
<feature type="domain" description="ABC transporter" evidence="5">
    <location>
        <begin position="4"/>
        <end position="219"/>
    </location>
</feature>
<organism evidence="6 7">
    <name type="scientific">Paenibacillus ottowii</name>
    <dbReference type="NCBI Taxonomy" id="2315729"/>
    <lineage>
        <taxon>Bacteria</taxon>
        <taxon>Bacillati</taxon>
        <taxon>Bacillota</taxon>
        <taxon>Bacilli</taxon>
        <taxon>Bacillales</taxon>
        <taxon>Paenibacillaceae</taxon>
        <taxon>Paenibacillus</taxon>
    </lineage>
</organism>
<sequence>MSVIALKNINKSYGSRMILSDASFNVDHGDLVGIIGRSGSGKTTLLNILGFMDIADSGEYFFDSQLIKPKDEKRMTVLRRDEIGFIVQDYGLIKERSVFYNIALPLLSQNTPKKEIKHRVDSIAEQLKISDLINEYPHEISGGEAQRVAIARALIRKPKIILADEPTGALDESAESDILEILHALNRTGVTIAMVTHNQVVANICKKLYSIVDGKIVPV</sequence>
<dbReference type="SMART" id="SM00382">
    <property type="entry name" value="AAA"/>
    <property type="match status" value="1"/>
</dbReference>
<name>A0ABY3B8B6_9BACL</name>
<comment type="caution">
    <text evidence="6">The sequence shown here is derived from an EMBL/GenBank/DDBJ whole genome shotgun (WGS) entry which is preliminary data.</text>
</comment>
<gene>
    <name evidence="6" type="ORF">FKV70_06185</name>
</gene>
<dbReference type="PROSITE" id="PS00211">
    <property type="entry name" value="ABC_TRANSPORTER_1"/>
    <property type="match status" value="1"/>
</dbReference>
<evidence type="ECO:0000256" key="1">
    <source>
        <dbReference type="ARBA" id="ARBA00005417"/>
    </source>
</evidence>
<dbReference type="Pfam" id="PF00005">
    <property type="entry name" value="ABC_tran"/>
    <property type="match status" value="1"/>
</dbReference>
<dbReference type="InterPro" id="IPR017871">
    <property type="entry name" value="ABC_transporter-like_CS"/>
</dbReference>
<dbReference type="InterPro" id="IPR003439">
    <property type="entry name" value="ABC_transporter-like_ATP-bd"/>
</dbReference>
<keyword evidence="4 6" id="KW-0067">ATP-binding</keyword>
<dbReference type="Gene3D" id="3.40.50.300">
    <property type="entry name" value="P-loop containing nucleotide triphosphate hydrolases"/>
    <property type="match status" value="1"/>
</dbReference>
<dbReference type="EMBL" id="VIJZ01000002">
    <property type="protein sequence ID" value="TQS00363.1"/>
    <property type="molecule type" value="Genomic_DNA"/>
</dbReference>
<proteinExistence type="inferred from homology"/>
<accession>A0ABY3B8B6</accession>
<dbReference type="PANTHER" id="PTHR42798">
    <property type="entry name" value="LIPOPROTEIN-RELEASING SYSTEM ATP-BINDING PROTEIN LOLD"/>
    <property type="match status" value="1"/>
</dbReference>
<evidence type="ECO:0000256" key="4">
    <source>
        <dbReference type="ARBA" id="ARBA00022840"/>
    </source>
</evidence>
<evidence type="ECO:0000259" key="5">
    <source>
        <dbReference type="PROSITE" id="PS50893"/>
    </source>
</evidence>
<keyword evidence="2" id="KW-0813">Transport</keyword>
<dbReference type="PANTHER" id="PTHR42798:SF7">
    <property type="entry name" value="ALPHA-D-RIBOSE 1-METHYLPHOSPHONATE 5-TRIPHOSPHATE SYNTHASE SUBUNIT PHNL"/>
    <property type="match status" value="1"/>
</dbReference>
<reference evidence="6 7" key="1">
    <citation type="submission" date="2019-07" db="EMBL/GenBank/DDBJ databases">
        <title>Paenibacillus ottowii sp. nov. isolated from a fermentation system processing bovine manure.</title>
        <authorList>
            <person name="Velazquez L.F."/>
            <person name="Rajbanshi S."/>
            <person name="Guan S."/>
            <person name="Hinchee M."/>
            <person name="Welsh A."/>
        </authorList>
    </citation>
    <scope>NUCLEOTIDE SEQUENCE [LARGE SCALE GENOMIC DNA]</scope>
    <source>
        <strain evidence="6 7">MS2379</strain>
    </source>
</reference>